<dbReference type="GO" id="GO:0016567">
    <property type="term" value="P:protein ubiquitination"/>
    <property type="evidence" value="ECO:0007669"/>
    <property type="project" value="UniProtKB-UniPathway"/>
</dbReference>
<keyword evidence="1" id="KW-0833">Ubl conjugation pathway</keyword>
<feature type="region of interest" description="Disordered" evidence="3">
    <location>
        <begin position="559"/>
        <end position="606"/>
    </location>
</feature>
<dbReference type="OrthoDB" id="624345at2759"/>
<feature type="compositionally biased region" description="Basic and acidic residues" evidence="3">
    <location>
        <begin position="518"/>
        <end position="539"/>
    </location>
</feature>
<evidence type="ECO:0000313" key="5">
    <source>
        <dbReference type="EMBL" id="KAG0468403.1"/>
    </source>
</evidence>
<feature type="compositionally biased region" description="Low complexity" evidence="3">
    <location>
        <begin position="571"/>
        <end position="583"/>
    </location>
</feature>
<gene>
    <name evidence="5" type="ORF">HPP92_017731</name>
</gene>
<organism evidence="5 6">
    <name type="scientific">Vanilla planifolia</name>
    <name type="common">Vanilla</name>
    <dbReference type="NCBI Taxonomy" id="51239"/>
    <lineage>
        <taxon>Eukaryota</taxon>
        <taxon>Viridiplantae</taxon>
        <taxon>Streptophyta</taxon>
        <taxon>Embryophyta</taxon>
        <taxon>Tracheophyta</taxon>
        <taxon>Spermatophyta</taxon>
        <taxon>Magnoliopsida</taxon>
        <taxon>Liliopsida</taxon>
        <taxon>Asparagales</taxon>
        <taxon>Orchidaceae</taxon>
        <taxon>Vanilloideae</taxon>
        <taxon>Vanilleae</taxon>
        <taxon>Vanilla</taxon>
    </lineage>
</organism>
<evidence type="ECO:0000256" key="3">
    <source>
        <dbReference type="SAM" id="MobiDB-lite"/>
    </source>
</evidence>
<dbReference type="InterPro" id="IPR027356">
    <property type="entry name" value="NPH3_dom"/>
</dbReference>
<dbReference type="PROSITE" id="PS51649">
    <property type="entry name" value="NPH3"/>
    <property type="match status" value="1"/>
</dbReference>
<feature type="region of interest" description="Disordered" evidence="3">
    <location>
        <begin position="502"/>
        <end position="546"/>
    </location>
</feature>
<dbReference type="EMBL" id="JADCNM010000009">
    <property type="protein sequence ID" value="KAG0468403.1"/>
    <property type="molecule type" value="Genomic_DNA"/>
</dbReference>
<evidence type="ECO:0000259" key="4">
    <source>
        <dbReference type="PROSITE" id="PS51649"/>
    </source>
</evidence>
<dbReference type="InterPro" id="IPR043454">
    <property type="entry name" value="NPH3/RPT2-like"/>
</dbReference>
<evidence type="ECO:0000256" key="1">
    <source>
        <dbReference type="ARBA" id="ARBA00022786"/>
    </source>
</evidence>
<comment type="similarity">
    <text evidence="2">Belongs to the NPH3 family.</text>
</comment>
<evidence type="ECO:0000256" key="2">
    <source>
        <dbReference type="PROSITE-ProRule" id="PRU00982"/>
    </source>
</evidence>
<reference evidence="5 6" key="1">
    <citation type="journal article" date="2020" name="Nat. Food">
        <title>A phased Vanilla planifolia genome enables genetic improvement of flavour and production.</title>
        <authorList>
            <person name="Hasing T."/>
            <person name="Tang H."/>
            <person name="Brym M."/>
            <person name="Khazi F."/>
            <person name="Huang T."/>
            <person name="Chambers A.H."/>
        </authorList>
    </citation>
    <scope>NUCLEOTIDE SEQUENCE [LARGE SCALE GENOMIC DNA]</scope>
    <source>
        <tissue evidence="5">Leaf</tissue>
    </source>
</reference>
<accession>A0A835QBM7</accession>
<dbReference type="Proteomes" id="UP000639772">
    <property type="component" value="Chromosome 9"/>
</dbReference>
<feature type="domain" description="NPH3" evidence="4">
    <location>
        <begin position="194"/>
        <end position="470"/>
    </location>
</feature>
<dbReference type="UniPathway" id="UPA00143"/>
<sequence>MANLIDEIIVILEIEMQRERREWRTGEGRGGGWLVEESKELVFGYFRFGFNRAEMKFMKLGSKPDLFQSEGSNVRFLSADLATDLVVVVDEVKFHLHKASLSFLMNSKHFCCSLVSFSILCNNRWKDSIIALQSTGSLLPWSEELKIPERCIDAIASKTSMDPSGVHWSYAYNRRMLVSDQISEFHQKNAVPMDWWVEDICELDINLYRRVILAIKSKGRMSSDVILKALEIYTMRWLQDSYDSLAADDYMKKNKSLVQTIVWLLPSDSHSECSCRFLLKLLEVVIMVDAGNLLKEELINKVSAQLDKASAKDLLITSSSSDGTAYNVDLVQSLVKRFLILERSACDGGYIGSEISARDQILSPVSLFNLGKLIDGFLVEIGRDPNLPMSSFIDLAQLLPDEARPTHDGLYTAIDGFLKEHADLTKAEKKKICSLLDVRKLTPEASIAAAQNERLPLRVVVRIVFFEQLRMAATGTLTIPKESILNGSPRLTGGIEECGEELASDRCKPLEKQSTSLKSEEHQRPRREAKNGSAKDTKSRGGGLLLLSSRSRRMLDKFWAGKLPLGDNNRSSETSGSSRSPPTSANPAEATTTSGSSSRHRRHSVS</sequence>
<evidence type="ECO:0000313" key="6">
    <source>
        <dbReference type="Proteomes" id="UP000639772"/>
    </source>
</evidence>
<comment type="caution">
    <text evidence="5">The sequence shown here is derived from an EMBL/GenBank/DDBJ whole genome shotgun (WGS) entry which is preliminary data.</text>
</comment>
<name>A0A835QBM7_VANPL</name>
<dbReference type="Pfam" id="PF03000">
    <property type="entry name" value="NPH3"/>
    <property type="match status" value="1"/>
</dbReference>
<protein>
    <recommendedName>
        <fullName evidence="4">NPH3 domain-containing protein</fullName>
    </recommendedName>
</protein>
<dbReference type="PANTHER" id="PTHR32370">
    <property type="entry name" value="OS12G0117600 PROTEIN"/>
    <property type="match status" value="1"/>
</dbReference>
<proteinExistence type="inferred from homology"/>
<dbReference type="AlphaFoldDB" id="A0A835QBM7"/>